<dbReference type="KEGG" id="frx:F7310_08620"/>
<keyword evidence="5" id="KW-0028">Amino-acid biosynthesis</keyword>
<reference evidence="11 12" key="1">
    <citation type="journal article" date="2016" name="Appl. Environ. Microbiol.">
        <title>Whole genome relationships among Francisella bacteria of diverse origin define new species and provide specific regions for detection.</title>
        <authorList>
            <person name="Challacombe J.F."/>
            <person name="Petersen J.M."/>
            <person name="Gallegos-Graves V."/>
            <person name="Hodge D."/>
            <person name="Pillai S."/>
            <person name="Kuske C.R."/>
        </authorList>
    </citation>
    <scope>NUCLEOTIDE SEQUENCE [LARGE SCALE GENOMIC DNA]</scope>
    <source>
        <strain evidence="12">TX07-7310</strain>
    </source>
</reference>
<comment type="subunit">
    <text evidence="5">Homodimer.</text>
</comment>
<dbReference type="SUPFAM" id="SSF51419">
    <property type="entry name" value="PLP-binding barrel"/>
    <property type="match status" value="1"/>
</dbReference>
<dbReference type="EMBL" id="CP016796">
    <property type="protein sequence ID" value="API87418.1"/>
    <property type="molecule type" value="Genomic_DNA"/>
</dbReference>
<evidence type="ECO:0000259" key="9">
    <source>
        <dbReference type="Pfam" id="PF00278"/>
    </source>
</evidence>
<dbReference type="InterPro" id="IPR022644">
    <property type="entry name" value="De-COase2_N"/>
</dbReference>
<dbReference type="InterPro" id="IPR009006">
    <property type="entry name" value="Ala_racemase/Decarboxylase_C"/>
</dbReference>
<dbReference type="Pfam" id="PF02784">
    <property type="entry name" value="Orn_Arg_deC_N"/>
    <property type="match status" value="1"/>
</dbReference>
<dbReference type="STRING" id="573570.F7310_08620"/>
<dbReference type="GO" id="GO:0008836">
    <property type="term" value="F:diaminopimelate decarboxylase activity"/>
    <property type="evidence" value="ECO:0007669"/>
    <property type="project" value="UniProtKB-UniRule"/>
</dbReference>
<feature type="binding site" evidence="5">
    <location>
        <position position="315"/>
    </location>
    <ligand>
        <name>substrate</name>
    </ligand>
</feature>
<feature type="binding site" evidence="5">
    <location>
        <position position="374"/>
    </location>
    <ligand>
        <name>pyridoxal 5'-phosphate</name>
        <dbReference type="ChEBI" id="CHEBI:597326"/>
    </ligand>
</feature>
<accession>A0A1L4BUA7</accession>
<keyword evidence="4 5" id="KW-0456">Lyase</keyword>
<dbReference type="AlphaFoldDB" id="A0A1L4BUA7"/>
<sequence>MKDYIIFDNERLIDYIKNNSLITPCYIYDTKLLDDTFSRAKVELEKKFNNAEIHYAIKANHNPEIISFVKKYDMGIDCVSGGEIKRALEQGIDPSRIVFAGVGKADWEIELAIDSNVFILNCESLEEIEVVNEIARSKDKQVNICLRINPNIDAQTHHYISTGEFDDKFGIAFVDVLKWLENDFAKFSNINLFGLHYHVGSQILNYQVFQSLAITTNEHIKLLQQKGVNIEHINFGGGLGIDYENPKQNPITDFEHFFASFAQFFEYSDDIKLHFELGRSLVGQSGILLSQVLFNKTTQETNFLIIDAGMTELIRPALYQAQHRIVGLVDDIHNKQHYHVVGPICESSDVFAKYYPLPKLKRGDLIAIYSAGAYGKVLSSEYNLRPDVKEYLI</sequence>
<comment type="cofactor">
    <cofactor evidence="1 5 7 8">
        <name>pyridoxal 5'-phosphate</name>
        <dbReference type="ChEBI" id="CHEBI:597326"/>
    </cofactor>
</comment>
<dbReference type="InterPro" id="IPR022643">
    <property type="entry name" value="De-COase2_C"/>
</dbReference>
<evidence type="ECO:0000256" key="2">
    <source>
        <dbReference type="ARBA" id="ARBA00022793"/>
    </source>
</evidence>
<evidence type="ECO:0000256" key="3">
    <source>
        <dbReference type="ARBA" id="ARBA00022898"/>
    </source>
</evidence>
<dbReference type="CDD" id="cd06828">
    <property type="entry name" value="PLPDE_III_DapDC"/>
    <property type="match status" value="1"/>
</dbReference>
<feature type="binding site" evidence="5">
    <location>
        <position position="279"/>
    </location>
    <ligand>
        <name>substrate</name>
    </ligand>
</feature>
<evidence type="ECO:0000256" key="5">
    <source>
        <dbReference type="HAMAP-Rule" id="MF_02120"/>
    </source>
</evidence>
<dbReference type="PRINTS" id="PR01179">
    <property type="entry name" value="ODADCRBXLASE"/>
</dbReference>
<gene>
    <name evidence="5" type="primary">lysA</name>
    <name evidence="11" type="ORF">F7310_08620</name>
</gene>
<feature type="domain" description="Orn/DAP/Arg decarboxylase 2 C-terminal" evidence="9">
    <location>
        <begin position="25"/>
        <end position="372"/>
    </location>
</feature>
<dbReference type="EC" id="4.1.1.20" evidence="5 6"/>
<proteinExistence type="inferred from homology"/>
<comment type="function">
    <text evidence="5">Specifically catalyzes the decarboxylation of meso-diaminopimelate (meso-DAP) to L-lysine.</text>
</comment>
<evidence type="ECO:0000256" key="4">
    <source>
        <dbReference type="ARBA" id="ARBA00023239"/>
    </source>
</evidence>
<dbReference type="Gene3D" id="3.20.20.10">
    <property type="entry name" value="Alanine racemase"/>
    <property type="match status" value="1"/>
</dbReference>
<dbReference type="PANTHER" id="PTHR43727:SF2">
    <property type="entry name" value="GROUP IV DECARBOXYLASE"/>
    <property type="match status" value="1"/>
</dbReference>
<dbReference type="Pfam" id="PF00278">
    <property type="entry name" value="Orn_DAP_Arg_deC"/>
    <property type="match status" value="1"/>
</dbReference>
<dbReference type="FunFam" id="3.20.20.10:FF:000003">
    <property type="entry name" value="Diaminopimelate decarboxylase"/>
    <property type="match status" value="1"/>
</dbReference>
<dbReference type="HAMAP" id="MF_02120">
    <property type="entry name" value="LysA"/>
    <property type="match status" value="1"/>
</dbReference>
<evidence type="ECO:0000259" key="10">
    <source>
        <dbReference type="Pfam" id="PF02784"/>
    </source>
</evidence>
<feature type="active site" description="Proton donor" evidence="7">
    <location>
        <position position="345"/>
    </location>
</feature>
<evidence type="ECO:0000313" key="11">
    <source>
        <dbReference type="EMBL" id="API87418.1"/>
    </source>
</evidence>
<comment type="pathway">
    <text evidence="5 8">Amino-acid biosynthesis; L-lysine biosynthesis via DAP pathway; L-lysine from DL-2,6-diaminopimelate: step 1/1.</text>
</comment>
<feature type="binding site" evidence="5">
    <location>
        <position position="238"/>
    </location>
    <ligand>
        <name>pyridoxal 5'-phosphate</name>
        <dbReference type="ChEBI" id="CHEBI:597326"/>
    </ligand>
</feature>
<evidence type="ECO:0000256" key="7">
    <source>
        <dbReference type="PIRSR" id="PIRSR600183-50"/>
    </source>
</evidence>
<feature type="binding site" evidence="5">
    <location>
        <position position="319"/>
    </location>
    <ligand>
        <name>substrate</name>
    </ligand>
</feature>
<evidence type="ECO:0000256" key="8">
    <source>
        <dbReference type="RuleBase" id="RU003738"/>
    </source>
</evidence>
<dbReference type="OrthoDB" id="9802241at2"/>
<keyword evidence="3 5" id="KW-0663">Pyridoxal phosphate</keyword>
<feature type="domain" description="Orn/DAP/Arg decarboxylase 2 N-terminal" evidence="10">
    <location>
        <begin position="39"/>
        <end position="282"/>
    </location>
</feature>
<feature type="binding site" evidence="5">
    <location>
        <position position="346"/>
    </location>
    <ligand>
        <name>substrate</name>
    </ligand>
</feature>
<dbReference type="NCBIfam" id="TIGR01048">
    <property type="entry name" value="lysA"/>
    <property type="match status" value="1"/>
</dbReference>
<keyword evidence="5 8" id="KW-0457">Lysine biosynthesis</keyword>
<name>A0A1L4BUA7_9GAMM</name>
<dbReference type="InterPro" id="IPR000183">
    <property type="entry name" value="Orn/DAP/Arg_de-COase"/>
</dbReference>
<evidence type="ECO:0000256" key="6">
    <source>
        <dbReference type="NCBIfam" id="TIGR01048"/>
    </source>
</evidence>
<evidence type="ECO:0000256" key="1">
    <source>
        <dbReference type="ARBA" id="ARBA00001933"/>
    </source>
</evidence>
<dbReference type="InterPro" id="IPR002986">
    <property type="entry name" value="DAP_deCOOHase_LysA"/>
</dbReference>
<dbReference type="RefSeq" id="WP_072713199.1">
    <property type="nucleotide sequence ID" value="NZ_CP016796.1"/>
</dbReference>
<dbReference type="SUPFAM" id="SSF50621">
    <property type="entry name" value="Alanine racemase C-terminal domain-like"/>
    <property type="match status" value="1"/>
</dbReference>
<feature type="binding site" evidence="5">
    <location>
        <begin position="276"/>
        <end position="279"/>
    </location>
    <ligand>
        <name>pyridoxal 5'-phosphate</name>
        <dbReference type="ChEBI" id="CHEBI:597326"/>
    </ligand>
</feature>
<dbReference type="GO" id="GO:0009089">
    <property type="term" value="P:lysine biosynthetic process via diaminopimelate"/>
    <property type="evidence" value="ECO:0007669"/>
    <property type="project" value="UniProtKB-UniRule"/>
</dbReference>
<feature type="modified residue" description="N6-(pyridoxal phosphate)lysine" evidence="5 7">
    <location>
        <position position="58"/>
    </location>
</feature>
<comment type="catalytic activity">
    <reaction evidence="5 8">
        <text>meso-2,6-diaminopimelate + H(+) = L-lysine + CO2</text>
        <dbReference type="Rhea" id="RHEA:15101"/>
        <dbReference type="ChEBI" id="CHEBI:15378"/>
        <dbReference type="ChEBI" id="CHEBI:16526"/>
        <dbReference type="ChEBI" id="CHEBI:32551"/>
        <dbReference type="ChEBI" id="CHEBI:57791"/>
        <dbReference type="EC" id="4.1.1.20"/>
    </reaction>
</comment>
<feature type="binding site" evidence="5">
    <location>
        <position position="374"/>
    </location>
    <ligand>
        <name>substrate</name>
    </ligand>
</feature>
<comment type="similarity">
    <text evidence="5">Belongs to the Orn/Lys/Arg decarboxylase class-II family. LysA subfamily.</text>
</comment>
<dbReference type="UniPathway" id="UPA00034">
    <property type="reaction ID" value="UER00027"/>
</dbReference>
<dbReference type="GO" id="GO:0030170">
    <property type="term" value="F:pyridoxal phosphate binding"/>
    <property type="evidence" value="ECO:0007669"/>
    <property type="project" value="UniProtKB-UniRule"/>
</dbReference>
<dbReference type="InterPro" id="IPR029066">
    <property type="entry name" value="PLP-binding_barrel"/>
</dbReference>
<dbReference type="Proteomes" id="UP000184222">
    <property type="component" value="Chromosome"/>
</dbReference>
<organism evidence="11 12">
    <name type="scientific">Francisella uliginis</name>
    <dbReference type="NCBI Taxonomy" id="573570"/>
    <lineage>
        <taxon>Bacteria</taxon>
        <taxon>Pseudomonadati</taxon>
        <taxon>Pseudomonadota</taxon>
        <taxon>Gammaproteobacteria</taxon>
        <taxon>Thiotrichales</taxon>
        <taxon>Francisellaceae</taxon>
        <taxon>Francisella</taxon>
    </lineage>
</organism>
<keyword evidence="12" id="KW-1185">Reference proteome</keyword>
<dbReference type="Gene3D" id="2.40.37.10">
    <property type="entry name" value="Lyase, Ornithine Decarboxylase, Chain A, domain 1"/>
    <property type="match status" value="1"/>
</dbReference>
<dbReference type="PANTHER" id="PTHR43727">
    <property type="entry name" value="DIAMINOPIMELATE DECARBOXYLASE"/>
    <property type="match status" value="1"/>
</dbReference>
<protein>
    <recommendedName>
        <fullName evidence="5 6">Diaminopimelate decarboxylase</fullName>
        <shortName evidence="5">DAP decarboxylase</shortName>
        <shortName evidence="5">DAPDC</shortName>
        <ecNumber evidence="5 6">4.1.1.20</ecNumber>
    </recommendedName>
</protein>
<evidence type="ECO:0000313" key="12">
    <source>
        <dbReference type="Proteomes" id="UP000184222"/>
    </source>
</evidence>
<dbReference type="PRINTS" id="PR01181">
    <property type="entry name" value="DAPDCRBXLASE"/>
</dbReference>
<keyword evidence="2 5" id="KW-0210">Decarboxylase</keyword>